<comment type="caution">
    <text evidence="2">The sequence shown here is derived from an EMBL/GenBank/DDBJ whole genome shotgun (WGS) entry which is preliminary data.</text>
</comment>
<name>A0A9W9K088_9EURO</name>
<dbReference type="EMBL" id="JAPQKH010000007">
    <property type="protein sequence ID" value="KAJ5088379.1"/>
    <property type="molecule type" value="Genomic_DNA"/>
</dbReference>
<organism evidence="2 3">
    <name type="scientific">Penicillium angulare</name>
    <dbReference type="NCBI Taxonomy" id="116970"/>
    <lineage>
        <taxon>Eukaryota</taxon>
        <taxon>Fungi</taxon>
        <taxon>Dikarya</taxon>
        <taxon>Ascomycota</taxon>
        <taxon>Pezizomycotina</taxon>
        <taxon>Eurotiomycetes</taxon>
        <taxon>Eurotiomycetidae</taxon>
        <taxon>Eurotiales</taxon>
        <taxon>Aspergillaceae</taxon>
        <taxon>Penicillium</taxon>
    </lineage>
</organism>
<dbReference type="OrthoDB" id="2922289at2759"/>
<sequence length="497" mass="57104">MIWSTIIDALKDVQETLSRNPDYAQKDVLPSELREALLRLSGCLSDVMDLFTQHTYESTVCSAPLRNHFSALPKEESQGRRPRRYELLGPELAIESRGPVDETSNWGILYKTISTIWFHGEPIVYGPLMIEMDRRMREDKNLKKTMTPYVRERLNDIVLCSHCHAQMQRFQPWAVSSNFNILVPDEADNSNTSNDDDDPEAPKLSDDHFRTELVWLEYDAKQELEGLDIQTLLKGFLNPDLDYSVENLLTNPSEAQTVKNQTLERTLDDFWAKIDGGLGQKLSQRSDLPLDQVFPIAGPFRFRTPDWDEEAVNAAMRKRAEKARTPEKKRKRYESFTGGPTTGRKILKLVAQHKKQKTRPDPSGNIAQGGQEVATAEEVEEVQIFELDDRNMDVVPQLWQTGEVAPRLAWKDLRRFMQDLGFEETHVEGSIWKFDAGPSDKLKERGITGSINIHDPHAVKFEDRERPHAIGSRLFKLWGWRPESFVEKGGMDELLRD</sequence>
<feature type="compositionally biased region" description="Basic residues" evidence="1">
    <location>
        <begin position="318"/>
        <end position="332"/>
    </location>
</feature>
<gene>
    <name evidence="2" type="ORF">N7456_011995</name>
</gene>
<dbReference type="PANTHER" id="PTHR40788:SF2">
    <property type="entry name" value="CLR5 DOMAIN-CONTAINING PROTEIN"/>
    <property type="match status" value="1"/>
</dbReference>
<feature type="region of interest" description="Disordered" evidence="1">
    <location>
        <begin position="318"/>
        <end position="337"/>
    </location>
</feature>
<dbReference type="AlphaFoldDB" id="A0A9W9K088"/>
<evidence type="ECO:0000256" key="1">
    <source>
        <dbReference type="SAM" id="MobiDB-lite"/>
    </source>
</evidence>
<protein>
    <submittedName>
        <fullName evidence="2">Uncharacterized protein</fullName>
    </submittedName>
</protein>
<evidence type="ECO:0000313" key="3">
    <source>
        <dbReference type="Proteomes" id="UP001149165"/>
    </source>
</evidence>
<dbReference type="Proteomes" id="UP001149165">
    <property type="component" value="Unassembled WGS sequence"/>
</dbReference>
<feature type="region of interest" description="Disordered" evidence="1">
    <location>
        <begin position="185"/>
        <end position="205"/>
    </location>
</feature>
<reference evidence="2" key="2">
    <citation type="journal article" date="2023" name="IMA Fungus">
        <title>Comparative genomic study of the Penicillium genus elucidates a diverse pangenome and 15 lateral gene transfer events.</title>
        <authorList>
            <person name="Petersen C."/>
            <person name="Sorensen T."/>
            <person name="Nielsen M.R."/>
            <person name="Sondergaard T.E."/>
            <person name="Sorensen J.L."/>
            <person name="Fitzpatrick D.A."/>
            <person name="Frisvad J.C."/>
            <person name="Nielsen K.L."/>
        </authorList>
    </citation>
    <scope>NUCLEOTIDE SEQUENCE</scope>
    <source>
        <strain evidence="2">IBT 30069</strain>
    </source>
</reference>
<evidence type="ECO:0000313" key="2">
    <source>
        <dbReference type="EMBL" id="KAJ5088379.1"/>
    </source>
</evidence>
<keyword evidence="3" id="KW-1185">Reference proteome</keyword>
<accession>A0A9W9K088</accession>
<dbReference type="PANTHER" id="PTHR40788">
    <property type="entry name" value="CLR5 DOMAIN-CONTAINING PROTEIN-RELATED"/>
    <property type="match status" value="1"/>
</dbReference>
<reference evidence="2" key="1">
    <citation type="submission" date="2022-11" db="EMBL/GenBank/DDBJ databases">
        <authorList>
            <person name="Petersen C."/>
        </authorList>
    </citation>
    <scope>NUCLEOTIDE SEQUENCE</scope>
    <source>
        <strain evidence="2">IBT 30069</strain>
    </source>
</reference>
<proteinExistence type="predicted"/>